<dbReference type="EMBL" id="JAGFBR010000018">
    <property type="protein sequence ID" value="KAH0450690.1"/>
    <property type="molecule type" value="Genomic_DNA"/>
</dbReference>
<name>A0AAV7FLQ5_DENCH</name>
<reference evidence="1 2" key="1">
    <citation type="journal article" date="2021" name="Hortic Res">
        <title>Chromosome-scale assembly of the Dendrobium chrysotoxum genome enhances the understanding of orchid evolution.</title>
        <authorList>
            <person name="Zhang Y."/>
            <person name="Zhang G.Q."/>
            <person name="Zhang D."/>
            <person name="Liu X.D."/>
            <person name="Xu X.Y."/>
            <person name="Sun W.H."/>
            <person name="Yu X."/>
            <person name="Zhu X."/>
            <person name="Wang Z.W."/>
            <person name="Zhao X."/>
            <person name="Zhong W.Y."/>
            <person name="Chen H."/>
            <person name="Yin W.L."/>
            <person name="Huang T."/>
            <person name="Niu S.C."/>
            <person name="Liu Z.J."/>
        </authorList>
    </citation>
    <scope>NUCLEOTIDE SEQUENCE [LARGE SCALE GENOMIC DNA]</scope>
    <source>
        <strain evidence="1">Lindl</strain>
    </source>
</reference>
<dbReference type="AlphaFoldDB" id="A0AAV7FLQ5"/>
<comment type="caution">
    <text evidence="1">The sequence shown here is derived from an EMBL/GenBank/DDBJ whole genome shotgun (WGS) entry which is preliminary data.</text>
</comment>
<proteinExistence type="predicted"/>
<gene>
    <name evidence="1" type="ORF">IEQ34_021382</name>
</gene>
<accession>A0AAV7FLQ5</accession>
<sequence>MADQDWISQEPMLLFLQARNGGLEEIKMTQLQHEAVDIQLYWTSDQTSICLGF</sequence>
<dbReference type="Proteomes" id="UP000775213">
    <property type="component" value="Unassembled WGS sequence"/>
</dbReference>
<organism evidence="1 2">
    <name type="scientific">Dendrobium chrysotoxum</name>
    <name type="common">Orchid</name>
    <dbReference type="NCBI Taxonomy" id="161865"/>
    <lineage>
        <taxon>Eukaryota</taxon>
        <taxon>Viridiplantae</taxon>
        <taxon>Streptophyta</taxon>
        <taxon>Embryophyta</taxon>
        <taxon>Tracheophyta</taxon>
        <taxon>Spermatophyta</taxon>
        <taxon>Magnoliopsida</taxon>
        <taxon>Liliopsida</taxon>
        <taxon>Asparagales</taxon>
        <taxon>Orchidaceae</taxon>
        <taxon>Epidendroideae</taxon>
        <taxon>Malaxideae</taxon>
        <taxon>Dendrobiinae</taxon>
        <taxon>Dendrobium</taxon>
    </lineage>
</organism>
<evidence type="ECO:0000313" key="1">
    <source>
        <dbReference type="EMBL" id="KAH0450690.1"/>
    </source>
</evidence>
<evidence type="ECO:0000313" key="2">
    <source>
        <dbReference type="Proteomes" id="UP000775213"/>
    </source>
</evidence>
<protein>
    <submittedName>
        <fullName evidence="1">Uncharacterized protein</fullName>
    </submittedName>
</protein>
<keyword evidence="2" id="KW-1185">Reference proteome</keyword>